<dbReference type="EMBL" id="KF901296">
    <property type="protein sequence ID" value="AIF25652.1"/>
    <property type="molecule type" value="Genomic_DNA"/>
</dbReference>
<organism evidence="1">
    <name type="scientific">uncultured marine thaumarchaeote SAT1000_53_A12</name>
    <dbReference type="NCBI Taxonomy" id="1456422"/>
    <lineage>
        <taxon>Archaea</taxon>
        <taxon>Nitrososphaerota</taxon>
        <taxon>environmental samples</taxon>
    </lineage>
</organism>
<proteinExistence type="predicted"/>
<name>A0A075IFA1_9ARCH</name>
<dbReference type="AlphaFoldDB" id="A0A075IFA1"/>
<dbReference type="InterPro" id="IPR011990">
    <property type="entry name" value="TPR-like_helical_dom_sf"/>
</dbReference>
<sequence>MGLFRRKKKHNVEVRYEHGRRVEYHTMDADVFKPNSRKSSFQRRRELSKIKKWYKDGIQQVAVKEYGKALECFRDAFLLNNEFADSWYNEGNMSSLLENILTQIEDKEYAWRGDGNIREEAPSLFPAPITTRDLDDMQRKWLELPHTTSLETLQDCIRVLGYLERGKNDPYRISTENS</sequence>
<dbReference type="SUPFAM" id="SSF48452">
    <property type="entry name" value="TPR-like"/>
    <property type="match status" value="1"/>
</dbReference>
<protein>
    <recommendedName>
        <fullName evidence="2">TPR repeat-containing protein</fullName>
    </recommendedName>
</protein>
<accession>A0A075IFA1</accession>
<evidence type="ECO:0000313" key="1">
    <source>
        <dbReference type="EMBL" id="AIF25652.1"/>
    </source>
</evidence>
<dbReference type="Gene3D" id="1.25.40.10">
    <property type="entry name" value="Tetratricopeptide repeat domain"/>
    <property type="match status" value="1"/>
</dbReference>
<evidence type="ECO:0008006" key="2">
    <source>
        <dbReference type="Google" id="ProtNLM"/>
    </source>
</evidence>
<reference evidence="1" key="1">
    <citation type="journal article" date="2014" name="Genome Biol. Evol.">
        <title>Pangenome evidence for extensive interdomain horizontal transfer affecting lineage core and shell genes in uncultured planktonic thaumarchaeota and euryarchaeota.</title>
        <authorList>
            <person name="Deschamps P."/>
            <person name="Zivanovic Y."/>
            <person name="Moreira D."/>
            <person name="Rodriguez-Valera F."/>
            <person name="Lopez-Garcia P."/>
        </authorList>
    </citation>
    <scope>NUCLEOTIDE SEQUENCE</scope>
</reference>